<accession>A0A6B0GK50</accession>
<gene>
    <name evidence="1" type="ORF">GQS65_04595</name>
</gene>
<proteinExistence type="predicted"/>
<sequence length="123" mass="13310">MSGHETAEPDEAPGAVTILPASESFDERVFAIEGKPAAEDEELATTIVTDLRTVIERASGPERRVTRALASHDGTRAHLDIQGSFPGRGHGYEADTRFSEVFLAATDPTVFERSVELDIPDTE</sequence>
<organism evidence="1 2">
    <name type="scientific">Halomarina oriensis</name>
    <dbReference type="NCBI Taxonomy" id="671145"/>
    <lineage>
        <taxon>Archaea</taxon>
        <taxon>Methanobacteriati</taxon>
        <taxon>Methanobacteriota</taxon>
        <taxon>Stenosarchaea group</taxon>
        <taxon>Halobacteria</taxon>
        <taxon>Halobacteriales</taxon>
        <taxon>Natronomonadaceae</taxon>
        <taxon>Halomarina</taxon>
    </lineage>
</organism>
<reference evidence="1 2" key="1">
    <citation type="submission" date="2019-12" db="EMBL/GenBank/DDBJ databases">
        <title>Halocatena pleomorpha gen. nov. sp. nov., an extremely halophilic archaeon of family Halobacteriaceae isolated from saltpan soil.</title>
        <authorList>
            <person name="Pal Y."/>
            <person name="Verma A."/>
            <person name="Krishnamurthi S."/>
            <person name="Kumar P."/>
        </authorList>
    </citation>
    <scope>NUCLEOTIDE SEQUENCE [LARGE SCALE GENOMIC DNA]</scope>
    <source>
        <strain evidence="1 2">JCM 16495</strain>
    </source>
</reference>
<dbReference type="RefSeq" id="WP_158203499.1">
    <property type="nucleotide sequence ID" value="NZ_WSZK01000010.1"/>
</dbReference>
<comment type="caution">
    <text evidence="1">The sequence shown here is derived from an EMBL/GenBank/DDBJ whole genome shotgun (WGS) entry which is preliminary data.</text>
</comment>
<keyword evidence="2" id="KW-1185">Reference proteome</keyword>
<dbReference type="AlphaFoldDB" id="A0A6B0GK50"/>
<evidence type="ECO:0000313" key="1">
    <source>
        <dbReference type="EMBL" id="MWG33779.1"/>
    </source>
</evidence>
<dbReference type="EMBL" id="WSZK01000010">
    <property type="protein sequence ID" value="MWG33779.1"/>
    <property type="molecule type" value="Genomic_DNA"/>
</dbReference>
<evidence type="ECO:0000313" key="2">
    <source>
        <dbReference type="Proteomes" id="UP000451471"/>
    </source>
</evidence>
<dbReference type="Proteomes" id="UP000451471">
    <property type="component" value="Unassembled WGS sequence"/>
</dbReference>
<protein>
    <submittedName>
        <fullName evidence="1">Uncharacterized protein</fullName>
    </submittedName>
</protein>
<name>A0A6B0GK50_9EURY</name>